<gene>
    <name evidence="1" type="ORF">GNZ13_42820</name>
</gene>
<protein>
    <submittedName>
        <fullName evidence="1">DUF2158 domain-containing protein</fullName>
    </submittedName>
</protein>
<dbReference type="Pfam" id="PF09926">
    <property type="entry name" value="DUF2158"/>
    <property type="match status" value="1"/>
</dbReference>
<evidence type="ECO:0000313" key="1">
    <source>
        <dbReference type="EMBL" id="NPT61103.1"/>
    </source>
</evidence>
<dbReference type="RefSeq" id="WP_268959232.1">
    <property type="nucleotide sequence ID" value="NZ_WOEZ01000250.1"/>
</dbReference>
<comment type="caution">
    <text evidence="1">The sequence shown here is derived from an EMBL/GenBank/DDBJ whole genome shotgun (WGS) entry which is preliminary data.</text>
</comment>
<sequence>MEAKYGTGDLVRLASGSPLMTVADRIEMDGGGFAYLCQWVDARGNPQQQTYLEAMLVVCN</sequence>
<dbReference type="AlphaFoldDB" id="A0A972NZ26"/>
<organism evidence="1 2">
    <name type="scientific">Paraburkholderia elongata</name>
    <dbReference type="NCBI Taxonomy" id="2675747"/>
    <lineage>
        <taxon>Bacteria</taxon>
        <taxon>Pseudomonadati</taxon>
        <taxon>Pseudomonadota</taxon>
        <taxon>Betaproteobacteria</taxon>
        <taxon>Burkholderiales</taxon>
        <taxon>Burkholderiaceae</taxon>
        <taxon>Paraburkholderia</taxon>
    </lineage>
</organism>
<proteinExistence type="predicted"/>
<dbReference type="Proteomes" id="UP000655523">
    <property type="component" value="Unassembled WGS sequence"/>
</dbReference>
<keyword evidence="2" id="KW-1185">Reference proteome</keyword>
<dbReference type="InterPro" id="IPR019226">
    <property type="entry name" value="DUF2158"/>
</dbReference>
<accession>A0A972NZ26</accession>
<evidence type="ECO:0000313" key="2">
    <source>
        <dbReference type="Proteomes" id="UP000655523"/>
    </source>
</evidence>
<dbReference type="EMBL" id="WOEZ01000250">
    <property type="protein sequence ID" value="NPT61103.1"/>
    <property type="molecule type" value="Genomic_DNA"/>
</dbReference>
<name>A0A972NZ26_9BURK</name>
<reference evidence="1 2" key="1">
    <citation type="submission" date="2019-11" db="EMBL/GenBank/DDBJ databases">
        <title>Metabolism of dissolved organic matter in forest soils.</title>
        <authorList>
            <person name="Cyle K.T."/>
            <person name="Wilhelm R.C."/>
            <person name="Martinez C.E."/>
        </authorList>
    </citation>
    <scope>NUCLEOTIDE SEQUENCE [LARGE SCALE GENOMIC DNA]</scope>
    <source>
        <strain evidence="1 2">5N</strain>
    </source>
</reference>